<dbReference type="InterPro" id="IPR039555">
    <property type="entry name" value="TraF/TrbB"/>
</dbReference>
<accession>A0A0W0ZBD6</accession>
<dbReference type="Pfam" id="PF13728">
    <property type="entry name" value="TraF"/>
    <property type="match status" value="1"/>
</dbReference>
<sequence>MVRIVMLLIGLFFAQNSFSEQPIGYLWYNVPKKEFPIKKKQIQGVSFKSLTYRQQDAVLAYYTKEAWHKAMNLQTVSNMKNYLALQHYWTERATQTSRLFEKTMLYYPQYHYETSHPTNAIGVKISDALQTQKETLAITALAKTHGLFYFYRGANPYDQKQSPIIDYFAKNYGMTVIPISVDGVVDPVFPNSRNDSGQSKKLNIRFFPALILVNPNTGTTQPVSYGLVTQDTLARQFLLVATDFAKGEL</sequence>
<dbReference type="OrthoDB" id="5651797at2"/>
<dbReference type="RefSeq" id="WP_058512893.1">
    <property type="nucleotide sequence ID" value="NZ_CAAAIH010000025.1"/>
</dbReference>
<protein>
    <submittedName>
        <fullName evidence="1">Conjugative transfer protein TraF</fullName>
    </submittedName>
</protein>
<keyword evidence="2" id="KW-1185">Reference proteome</keyword>
<reference evidence="1 2" key="1">
    <citation type="submission" date="2015-11" db="EMBL/GenBank/DDBJ databases">
        <title>Genomic analysis of 38 Legionella species identifies large and diverse effector repertoires.</title>
        <authorList>
            <person name="Burstein D."/>
            <person name="Amaro F."/>
            <person name="Zusman T."/>
            <person name="Lifshitz Z."/>
            <person name="Cohen O."/>
            <person name="Gilbert J.A."/>
            <person name="Pupko T."/>
            <person name="Shuman H.A."/>
            <person name="Segal G."/>
        </authorList>
    </citation>
    <scope>NUCLEOTIDE SEQUENCE [LARGE SCALE GENOMIC DNA]</scope>
    <source>
        <strain evidence="1 2">SC-63-C7</strain>
    </source>
</reference>
<organism evidence="1 2">
    <name type="scientific">Legionella santicrucis</name>
    <dbReference type="NCBI Taxonomy" id="45074"/>
    <lineage>
        <taxon>Bacteria</taxon>
        <taxon>Pseudomonadati</taxon>
        <taxon>Pseudomonadota</taxon>
        <taxon>Gammaproteobacteria</taxon>
        <taxon>Legionellales</taxon>
        <taxon>Legionellaceae</taxon>
        <taxon>Legionella</taxon>
    </lineage>
</organism>
<dbReference type="EMBL" id="LNYU01000009">
    <property type="protein sequence ID" value="KTD66475.1"/>
    <property type="molecule type" value="Genomic_DNA"/>
</dbReference>
<comment type="caution">
    <text evidence="1">The sequence shown here is derived from an EMBL/GenBank/DDBJ whole genome shotgun (WGS) entry which is preliminary data.</text>
</comment>
<dbReference type="NCBIfam" id="TIGR02739">
    <property type="entry name" value="TraF"/>
    <property type="match status" value="1"/>
</dbReference>
<gene>
    <name evidence="1" type="ORF">Lsan_0420</name>
</gene>
<dbReference type="AlphaFoldDB" id="A0A0W0ZBD6"/>
<dbReference type="InterPro" id="IPR014110">
    <property type="entry name" value="TraF"/>
</dbReference>
<dbReference type="STRING" id="45074.Lsan_0420"/>
<dbReference type="PATRIC" id="fig|45074.5.peg.446"/>
<dbReference type="Proteomes" id="UP000054703">
    <property type="component" value="Unassembled WGS sequence"/>
</dbReference>
<name>A0A0W0ZBD6_9GAMM</name>
<evidence type="ECO:0000313" key="1">
    <source>
        <dbReference type="EMBL" id="KTD66475.1"/>
    </source>
</evidence>
<evidence type="ECO:0000313" key="2">
    <source>
        <dbReference type="Proteomes" id="UP000054703"/>
    </source>
</evidence>
<proteinExistence type="predicted"/>